<dbReference type="InterPro" id="IPR046346">
    <property type="entry name" value="Aminoacid_DH-like_N_sf"/>
</dbReference>
<protein>
    <recommendedName>
        <fullName evidence="5">Shikimate dehydrogenase</fullName>
    </recommendedName>
</protein>
<dbReference type="InterPro" id="IPR036291">
    <property type="entry name" value="NAD(P)-bd_dom_sf"/>
</dbReference>
<dbReference type="PANTHER" id="PTHR21089:SF1">
    <property type="entry name" value="BIFUNCTIONAL 3-DEHYDROQUINATE DEHYDRATASE_SHIKIMATE DEHYDROGENASE, CHLOROPLASTIC"/>
    <property type="match status" value="1"/>
</dbReference>
<evidence type="ECO:0000259" key="2">
    <source>
        <dbReference type="Pfam" id="PF18317"/>
    </source>
</evidence>
<evidence type="ECO:0000313" key="4">
    <source>
        <dbReference type="Proteomes" id="UP001230188"/>
    </source>
</evidence>
<evidence type="ECO:0000259" key="1">
    <source>
        <dbReference type="Pfam" id="PF08501"/>
    </source>
</evidence>
<dbReference type="Proteomes" id="UP001230188">
    <property type="component" value="Unassembled WGS sequence"/>
</dbReference>
<proteinExistence type="predicted"/>
<name>A0AAD7UJS9_9STRA</name>
<dbReference type="AlphaFoldDB" id="A0AAD7UJS9"/>
<dbReference type="GO" id="GO:0004764">
    <property type="term" value="F:shikimate 3-dehydrogenase (NADP+) activity"/>
    <property type="evidence" value="ECO:0007669"/>
    <property type="project" value="InterPro"/>
</dbReference>
<dbReference type="InterPro" id="IPR041121">
    <property type="entry name" value="SDH_C"/>
</dbReference>
<dbReference type="SUPFAM" id="SSF53223">
    <property type="entry name" value="Aminoacid dehydrogenase-like, N-terminal domain"/>
    <property type="match status" value="1"/>
</dbReference>
<dbReference type="Pfam" id="PF08501">
    <property type="entry name" value="Shikimate_dh_N"/>
    <property type="match status" value="1"/>
</dbReference>
<reference evidence="3" key="1">
    <citation type="submission" date="2023-01" db="EMBL/GenBank/DDBJ databases">
        <title>Metagenome sequencing of chrysophaentin producing Chrysophaeum taylorii.</title>
        <authorList>
            <person name="Davison J."/>
            <person name="Bewley C."/>
        </authorList>
    </citation>
    <scope>NUCLEOTIDE SEQUENCE</scope>
    <source>
        <strain evidence="3">NIES-1699</strain>
    </source>
</reference>
<accession>A0AAD7UJS9</accession>
<dbReference type="Gene3D" id="3.40.50.720">
    <property type="entry name" value="NAD(P)-binding Rossmann-like Domain"/>
    <property type="match status" value="1"/>
</dbReference>
<dbReference type="InterPro" id="IPR022893">
    <property type="entry name" value="Shikimate_DH_fam"/>
</dbReference>
<keyword evidence="4" id="KW-1185">Reference proteome</keyword>
<evidence type="ECO:0008006" key="5">
    <source>
        <dbReference type="Google" id="ProtNLM"/>
    </source>
</evidence>
<dbReference type="InterPro" id="IPR013708">
    <property type="entry name" value="Shikimate_DH-bd_N"/>
</dbReference>
<organism evidence="3 4">
    <name type="scientific">Chrysophaeum taylorii</name>
    <dbReference type="NCBI Taxonomy" id="2483200"/>
    <lineage>
        <taxon>Eukaryota</taxon>
        <taxon>Sar</taxon>
        <taxon>Stramenopiles</taxon>
        <taxon>Ochrophyta</taxon>
        <taxon>Pelagophyceae</taxon>
        <taxon>Pelagomonadales</taxon>
        <taxon>Pelagomonadaceae</taxon>
        <taxon>Chrysophaeum</taxon>
    </lineage>
</organism>
<comment type="caution">
    <text evidence="3">The sequence shown here is derived from an EMBL/GenBank/DDBJ whole genome shotgun (WGS) entry which is preliminary data.</text>
</comment>
<dbReference type="Gene3D" id="3.40.50.10860">
    <property type="entry name" value="Leucine Dehydrogenase, chain A, domain 1"/>
    <property type="match status" value="1"/>
</dbReference>
<dbReference type="EMBL" id="JAQMWT010000136">
    <property type="protein sequence ID" value="KAJ8609626.1"/>
    <property type="molecule type" value="Genomic_DNA"/>
</dbReference>
<dbReference type="Pfam" id="PF18317">
    <property type="entry name" value="SDH_C"/>
    <property type="match status" value="1"/>
</dbReference>
<dbReference type="SUPFAM" id="SSF51735">
    <property type="entry name" value="NAD(P)-binding Rossmann-fold domains"/>
    <property type="match status" value="1"/>
</dbReference>
<dbReference type="GO" id="GO:0009423">
    <property type="term" value="P:chorismate biosynthetic process"/>
    <property type="evidence" value="ECO:0007669"/>
    <property type="project" value="TreeGrafter"/>
</dbReference>
<feature type="domain" description="Shikimate dehydrogenase substrate binding N-terminal" evidence="1">
    <location>
        <begin position="25"/>
        <end position="108"/>
    </location>
</feature>
<dbReference type="PANTHER" id="PTHR21089">
    <property type="entry name" value="SHIKIMATE DEHYDROGENASE"/>
    <property type="match status" value="1"/>
</dbReference>
<dbReference type="CDD" id="cd01065">
    <property type="entry name" value="NAD_bind_Shikimate_DH"/>
    <property type="match status" value="1"/>
</dbReference>
<sequence length="312" mass="33157">MIFFLVCCCAEALEFFILIEKDFGSRSPAMHNAAFEALDLPHRYGVLELAKAGGLDTLGSAASQELRSRFADDNFGGASVTIPHKQLVIPFLDELTEAASRIGAVNTVLPKTRDDGRRLLVGDNTDWLGVSVAIEKALDRRASEAASRRALLVGSGGTARAAAYALTDGARSRGRRPYDLFVHARDPTRAEDLATAFGGAAIPILDDDDPHFHDLLEHGGFAVVVSTIPGDANFVLPSGALDAKPVVLDAAYKPAETALLRQAKSSGATIAQGATMLVEQGIAQFELWTSRQAPADLMRAAVFQGVPDLETA</sequence>
<evidence type="ECO:0000313" key="3">
    <source>
        <dbReference type="EMBL" id="KAJ8609626.1"/>
    </source>
</evidence>
<feature type="domain" description="SDH C-terminal" evidence="2">
    <location>
        <begin position="273"/>
        <end position="302"/>
    </location>
</feature>
<dbReference type="GO" id="GO:0019632">
    <property type="term" value="P:shikimate metabolic process"/>
    <property type="evidence" value="ECO:0007669"/>
    <property type="project" value="TreeGrafter"/>
</dbReference>
<gene>
    <name evidence="3" type="ORF">CTAYLR_006300</name>
</gene>